<proteinExistence type="predicted"/>
<gene>
    <name evidence="5" type="ORF">ON753_26425</name>
</gene>
<protein>
    <submittedName>
        <fullName evidence="5">EAL domain-containing protein</fullName>
    </submittedName>
</protein>
<dbReference type="SMART" id="SM00086">
    <property type="entry name" value="PAC"/>
    <property type="match status" value="1"/>
</dbReference>
<organism evidence="5 6">
    <name type="scientific">Roseibium salinum</name>
    <dbReference type="NCBI Taxonomy" id="1604349"/>
    <lineage>
        <taxon>Bacteria</taxon>
        <taxon>Pseudomonadati</taxon>
        <taxon>Pseudomonadota</taxon>
        <taxon>Alphaproteobacteria</taxon>
        <taxon>Hyphomicrobiales</taxon>
        <taxon>Stappiaceae</taxon>
        <taxon>Roseibium</taxon>
    </lineage>
</organism>
<dbReference type="PANTHER" id="PTHR44757">
    <property type="entry name" value="DIGUANYLATE CYCLASE DGCP"/>
    <property type="match status" value="1"/>
</dbReference>
<dbReference type="InterPro" id="IPR000014">
    <property type="entry name" value="PAS"/>
</dbReference>
<dbReference type="PROSITE" id="PS50112">
    <property type="entry name" value="PAS"/>
    <property type="match status" value="1"/>
</dbReference>
<dbReference type="Gene3D" id="3.20.20.450">
    <property type="entry name" value="EAL domain"/>
    <property type="match status" value="1"/>
</dbReference>
<dbReference type="NCBIfam" id="TIGR00254">
    <property type="entry name" value="GGDEF"/>
    <property type="match status" value="1"/>
</dbReference>
<dbReference type="PROSITE" id="PS50113">
    <property type="entry name" value="PAC"/>
    <property type="match status" value="1"/>
</dbReference>
<dbReference type="CDD" id="cd01948">
    <property type="entry name" value="EAL"/>
    <property type="match status" value="1"/>
</dbReference>
<accession>A0ABT3R966</accession>
<dbReference type="Pfam" id="PF00563">
    <property type="entry name" value="EAL"/>
    <property type="match status" value="1"/>
</dbReference>
<dbReference type="InterPro" id="IPR052155">
    <property type="entry name" value="Biofilm_reg_signaling"/>
</dbReference>
<feature type="domain" description="PAC" evidence="2">
    <location>
        <begin position="124"/>
        <end position="178"/>
    </location>
</feature>
<evidence type="ECO:0000313" key="6">
    <source>
        <dbReference type="Proteomes" id="UP001300261"/>
    </source>
</evidence>
<dbReference type="InterPro" id="IPR000160">
    <property type="entry name" value="GGDEF_dom"/>
</dbReference>
<evidence type="ECO:0000259" key="1">
    <source>
        <dbReference type="PROSITE" id="PS50112"/>
    </source>
</evidence>
<feature type="domain" description="PAS" evidence="1">
    <location>
        <begin position="49"/>
        <end position="94"/>
    </location>
</feature>
<dbReference type="InterPro" id="IPR043128">
    <property type="entry name" value="Rev_trsase/Diguanyl_cyclase"/>
</dbReference>
<dbReference type="SUPFAM" id="SSF141868">
    <property type="entry name" value="EAL domain-like"/>
    <property type="match status" value="1"/>
</dbReference>
<dbReference type="SMART" id="SM00052">
    <property type="entry name" value="EAL"/>
    <property type="match status" value="1"/>
</dbReference>
<dbReference type="SMART" id="SM00267">
    <property type="entry name" value="GGDEF"/>
    <property type="match status" value="1"/>
</dbReference>
<evidence type="ECO:0000259" key="4">
    <source>
        <dbReference type="PROSITE" id="PS50887"/>
    </source>
</evidence>
<evidence type="ECO:0000259" key="3">
    <source>
        <dbReference type="PROSITE" id="PS50883"/>
    </source>
</evidence>
<dbReference type="SUPFAM" id="SSF55785">
    <property type="entry name" value="PYP-like sensor domain (PAS domain)"/>
    <property type="match status" value="1"/>
</dbReference>
<dbReference type="InterPro" id="IPR000700">
    <property type="entry name" value="PAS-assoc_C"/>
</dbReference>
<dbReference type="InterPro" id="IPR001610">
    <property type="entry name" value="PAC"/>
</dbReference>
<dbReference type="Pfam" id="PF13426">
    <property type="entry name" value="PAS_9"/>
    <property type="match status" value="1"/>
</dbReference>
<comment type="caution">
    <text evidence="5">The sequence shown here is derived from an EMBL/GenBank/DDBJ whole genome shotgun (WGS) entry which is preliminary data.</text>
</comment>
<dbReference type="PANTHER" id="PTHR44757:SF2">
    <property type="entry name" value="BIOFILM ARCHITECTURE MAINTENANCE PROTEIN MBAA"/>
    <property type="match status" value="1"/>
</dbReference>
<reference evidence="5 6" key="1">
    <citation type="journal article" date="2016" name="Int. J. Syst. Evol. Microbiol.">
        <title>Labrenzia salina sp. nov., isolated from the rhizosphere of the halophyte Arthrocnemum macrostachyum.</title>
        <authorList>
            <person name="Camacho M."/>
            <person name="Redondo-Gomez S."/>
            <person name="Rodriguez-Llorente I."/>
            <person name="Rohde M."/>
            <person name="Sproer C."/>
            <person name="Schumann P."/>
            <person name="Klenk H.P."/>
            <person name="Montero-Calasanz M.D.C."/>
        </authorList>
    </citation>
    <scope>NUCLEOTIDE SEQUENCE [LARGE SCALE GENOMIC DNA]</scope>
    <source>
        <strain evidence="5 6">DSM 29163</strain>
    </source>
</reference>
<dbReference type="Proteomes" id="UP001300261">
    <property type="component" value="Unassembled WGS sequence"/>
</dbReference>
<sequence length="618" mass="67630">MTEFLAEGPVQQLIFFLGTALTFLSVGYLRGRAAGGQSGRNDTSEFGNDAAILKLVVEHAHEGLVMQDIYGRIEWTNPAYSRITGYSAEEVRGRRPQEFVLVSENQLSAEEIENFKYDLTKFRSGVEELILNRRKNGELFWNQLTFAVVEGKTEEETKIILICRDVTSQVEHMKELEAVRSRLKHQAEHDDLTGVANRAKLTSFLQERVSAAAGPESLIGIVHVDLDHFKDINDSHGHCAGDTVLRHTADVLKSVMGDKGLVARIGGDEFVAVVSDPLGPEEMETIGKKILDGLAKPVKVDHQNLKVAGSVGLVLADGTKASSSELIHRADLALYAAKKSGRSQFAWYTDALGAAHRHKRMTMAQLDQDLENEALTLLFEPQYSLERQQIAGYEALPRWLHPSEGLVDPVRLLSLQEDGKSIAQIERFAVRTGIAEVKRLREAADANVFLSVNLTEASLRDPGFPALISQLCEENDLPAADIVIELDERIIRFDDADGVAWDLGRFSDIGCRIALDMFGSGHGGAGQLLHLKADGVKISPVLIDGVNHSAKQQQLVQSIVGLAGSLGLQVSAVGVDTPEQAALLKALGCSLVQGRVIGQPLSPREAEIHMREFVLQTH</sequence>
<keyword evidence="6" id="KW-1185">Reference proteome</keyword>
<dbReference type="CDD" id="cd00130">
    <property type="entry name" value="PAS"/>
    <property type="match status" value="1"/>
</dbReference>
<evidence type="ECO:0000259" key="2">
    <source>
        <dbReference type="PROSITE" id="PS50113"/>
    </source>
</evidence>
<name>A0ABT3R966_9HYPH</name>
<dbReference type="Pfam" id="PF00990">
    <property type="entry name" value="GGDEF"/>
    <property type="match status" value="1"/>
</dbReference>
<dbReference type="PROSITE" id="PS50887">
    <property type="entry name" value="GGDEF"/>
    <property type="match status" value="1"/>
</dbReference>
<dbReference type="InterPro" id="IPR035919">
    <property type="entry name" value="EAL_sf"/>
</dbReference>
<dbReference type="EMBL" id="JAPEVI010000003">
    <property type="protein sequence ID" value="MCX2725850.1"/>
    <property type="molecule type" value="Genomic_DNA"/>
</dbReference>
<evidence type="ECO:0000313" key="5">
    <source>
        <dbReference type="EMBL" id="MCX2725850.1"/>
    </source>
</evidence>
<dbReference type="InterPro" id="IPR029787">
    <property type="entry name" value="Nucleotide_cyclase"/>
</dbReference>
<dbReference type="Gene3D" id="3.30.70.270">
    <property type="match status" value="1"/>
</dbReference>
<dbReference type="Gene3D" id="3.30.450.20">
    <property type="entry name" value="PAS domain"/>
    <property type="match status" value="1"/>
</dbReference>
<dbReference type="SUPFAM" id="SSF55073">
    <property type="entry name" value="Nucleotide cyclase"/>
    <property type="match status" value="1"/>
</dbReference>
<dbReference type="RefSeq" id="WP_265966999.1">
    <property type="nucleotide sequence ID" value="NZ_JAPEVI010000003.1"/>
</dbReference>
<dbReference type="CDD" id="cd01949">
    <property type="entry name" value="GGDEF"/>
    <property type="match status" value="1"/>
</dbReference>
<feature type="domain" description="GGDEF" evidence="4">
    <location>
        <begin position="217"/>
        <end position="350"/>
    </location>
</feature>
<feature type="domain" description="EAL" evidence="3">
    <location>
        <begin position="359"/>
        <end position="614"/>
    </location>
</feature>
<dbReference type="PROSITE" id="PS50883">
    <property type="entry name" value="EAL"/>
    <property type="match status" value="1"/>
</dbReference>
<dbReference type="InterPro" id="IPR001633">
    <property type="entry name" value="EAL_dom"/>
</dbReference>
<dbReference type="SMART" id="SM00091">
    <property type="entry name" value="PAS"/>
    <property type="match status" value="1"/>
</dbReference>
<dbReference type="InterPro" id="IPR035965">
    <property type="entry name" value="PAS-like_dom_sf"/>
</dbReference>
<dbReference type="NCBIfam" id="TIGR00229">
    <property type="entry name" value="sensory_box"/>
    <property type="match status" value="1"/>
</dbReference>